<name>A0A0F8YQC7_9ZZZZ</name>
<feature type="non-terminal residue" evidence="1">
    <location>
        <position position="1"/>
    </location>
</feature>
<accession>A0A0F8YQC7</accession>
<reference evidence="1" key="1">
    <citation type="journal article" date="2015" name="Nature">
        <title>Complex archaea that bridge the gap between prokaryotes and eukaryotes.</title>
        <authorList>
            <person name="Spang A."/>
            <person name="Saw J.H."/>
            <person name="Jorgensen S.L."/>
            <person name="Zaremba-Niedzwiedzka K."/>
            <person name="Martijn J."/>
            <person name="Lind A.E."/>
            <person name="van Eijk R."/>
            <person name="Schleper C."/>
            <person name="Guy L."/>
            <person name="Ettema T.J."/>
        </authorList>
    </citation>
    <scope>NUCLEOTIDE SEQUENCE</scope>
</reference>
<organism evidence="1">
    <name type="scientific">marine sediment metagenome</name>
    <dbReference type="NCBI Taxonomy" id="412755"/>
    <lineage>
        <taxon>unclassified sequences</taxon>
        <taxon>metagenomes</taxon>
        <taxon>ecological metagenomes</taxon>
    </lineage>
</organism>
<comment type="caution">
    <text evidence="1">The sequence shown here is derived from an EMBL/GenBank/DDBJ whole genome shotgun (WGS) entry which is preliminary data.</text>
</comment>
<sequence length="56" mass="6411">PEGKVSNRLDSAFLHKINRTNYLFTVDAFIYTAQDILAGRLNTKRYHLAPSLLHPL</sequence>
<gene>
    <name evidence="1" type="ORF">LCGC14_3065460</name>
</gene>
<dbReference type="AlphaFoldDB" id="A0A0F8YQC7"/>
<dbReference type="EMBL" id="LAZR01065040">
    <property type="protein sequence ID" value="KKK56344.1"/>
    <property type="molecule type" value="Genomic_DNA"/>
</dbReference>
<proteinExistence type="predicted"/>
<protein>
    <submittedName>
        <fullName evidence="1">Uncharacterized protein</fullName>
    </submittedName>
</protein>
<evidence type="ECO:0000313" key="1">
    <source>
        <dbReference type="EMBL" id="KKK56344.1"/>
    </source>
</evidence>